<sequence>GQEHSKRGMEIAAAGAHHVLLEGPPGAGKTLLAKAAISIFPKLDFEEILELTKIYSSCGLLPEHKPFLTQRPFRIPHHTSSEVAIYTLMSGLLETPSLINHFLSTGNLEIH</sequence>
<dbReference type="Gene3D" id="3.40.50.300">
    <property type="entry name" value="P-loop containing nucleotide triphosphate hydrolases"/>
    <property type="match status" value="1"/>
</dbReference>
<gene>
    <name evidence="2" type="ORF">S06H3_57740</name>
</gene>
<dbReference type="InterPro" id="IPR045006">
    <property type="entry name" value="CHLI-like"/>
</dbReference>
<organism evidence="2">
    <name type="scientific">marine sediment metagenome</name>
    <dbReference type="NCBI Taxonomy" id="412755"/>
    <lineage>
        <taxon>unclassified sequences</taxon>
        <taxon>metagenomes</taxon>
        <taxon>ecological metagenomes</taxon>
    </lineage>
</organism>
<feature type="non-terminal residue" evidence="2">
    <location>
        <position position="1"/>
    </location>
</feature>
<protein>
    <recommendedName>
        <fullName evidence="1">Magnesium chelatase ChlI-like catalytic domain-containing protein</fullName>
    </recommendedName>
</protein>
<dbReference type="SUPFAM" id="SSF52540">
    <property type="entry name" value="P-loop containing nucleoside triphosphate hydrolases"/>
    <property type="match status" value="1"/>
</dbReference>
<feature type="domain" description="Magnesium chelatase ChlI-like catalytic" evidence="1">
    <location>
        <begin position="1"/>
        <end position="85"/>
    </location>
</feature>
<comment type="caution">
    <text evidence="2">The sequence shown here is derived from an EMBL/GenBank/DDBJ whole genome shotgun (WGS) entry which is preliminary data.</text>
</comment>
<accession>X1R1I5</accession>
<dbReference type="PANTHER" id="PTHR32039">
    <property type="entry name" value="MAGNESIUM-CHELATASE SUBUNIT CHLI"/>
    <property type="match status" value="1"/>
</dbReference>
<evidence type="ECO:0000313" key="2">
    <source>
        <dbReference type="EMBL" id="GAI49424.1"/>
    </source>
</evidence>
<reference evidence="2" key="1">
    <citation type="journal article" date="2014" name="Front. Microbiol.">
        <title>High frequency of phylogenetically diverse reductive dehalogenase-homologous genes in deep subseafloor sedimentary metagenomes.</title>
        <authorList>
            <person name="Kawai M."/>
            <person name="Futagami T."/>
            <person name="Toyoda A."/>
            <person name="Takaki Y."/>
            <person name="Nishi S."/>
            <person name="Hori S."/>
            <person name="Arai W."/>
            <person name="Tsubouchi T."/>
            <person name="Morono Y."/>
            <person name="Uchiyama I."/>
            <person name="Ito T."/>
            <person name="Fujiyama A."/>
            <person name="Inagaki F."/>
            <person name="Takami H."/>
        </authorList>
    </citation>
    <scope>NUCLEOTIDE SEQUENCE</scope>
    <source>
        <strain evidence="2">Expedition CK06-06</strain>
    </source>
</reference>
<dbReference type="InterPro" id="IPR000523">
    <property type="entry name" value="Mg_chelatse_chII-like_cat_dom"/>
</dbReference>
<name>X1R1I5_9ZZZZ</name>
<dbReference type="GO" id="GO:0005524">
    <property type="term" value="F:ATP binding"/>
    <property type="evidence" value="ECO:0007669"/>
    <property type="project" value="InterPro"/>
</dbReference>
<dbReference type="Pfam" id="PF01078">
    <property type="entry name" value="Mg_chelatase"/>
    <property type="match status" value="1"/>
</dbReference>
<dbReference type="AlphaFoldDB" id="X1R1I5"/>
<dbReference type="EMBL" id="BARV01037301">
    <property type="protein sequence ID" value="GAI49424.1"/>
    <property type="molecule type" value="Genomic_DNA"/>
</dbReference>
<dbReference type="InterPro" id="IPR027417">
    <property type="entry name" value="P-loop_NTPase"/>
</dbReference>
<proteinExistence type="predicted"/>
<evidence type="ECO:0000259" key="1">
    <source>
        <dbReference type="Pfam" id="PF01078"/>
    </source>
</evidence>
<dbReference type="PANTHER" id="PTHR32039:SF7">
    <property type="entry name" value="COMPETENCE PROTEIN COMM"/>
    <property type="match status" value="1"/>
</dbReference>